<dbReference type="PROSITE" id="PS50885">
    <property type="entry name" value="HAMP"/>
    <property type="match status" value="1"/>
</dbReference>
<dbReference type="InterPro" id="IPR003661">
    <property type="entry name" value="HisK_dim/P_dom"/>
</dbReference>
<dbReference type="PANTHER" id="PTHR44936:SF5">
    <property type="entry name" value="SENSOR HISTIDINE KINASE ENVZ"/>
    <property type="match status" value="1"/>
</dbReference>
<dbReference type="SMART" id="SM00388">
    <property type="entry name" value="HisKA"/>
    <property type="match status" value="1"/>
</dbReference>
<dbReference type="InterPro" id="IPR005467">
    <property type="entry name" value="His_kinase_dom"/>
</dbReference>
<comment type="caution">
    <text evidence="18">The sequence shown here is derived from an EMBL/GenBank/DDBJ whole genome shotgun (WGS) entry which is preliminary data.</text>
</comment>
<feature type="domain" description="HAMP" evidence="17">
    <location>
        <begin position="190"/>
        <end position="242"/>
    </location>
</feature>
<comment type="catalytic activity">
    <reaction evidence="1">
        <text>ATP + protein L-histidine = ADP + protein N-phospho-L-histidine.</text>
        <dbReference type="EC" id="2.7.13.3"/>
    </reaction>
</comment>
<dbReference type="SUPFAM" id="SSF47384">
    <property type="entry name" value="Homodimeric domain of signal transducing histidine kinase"/>
    <property type="match status" value="1"/>
</dbReference>
<dbReference type="InterPro" id="IPR050980">
    <property type="entry name" value="2C_sensor_his_kinase"/>
</dbReference>
<dbReference type="GO" id="GO:0005886">
    <property type="term" value="C:plasma membrane"/>
    <property type="evidence" value="ECO:0007669"/>
    <property type="project" value="UniProtKB-SubCell"/>
</dbReference>
<dbReference type="GO" id="GO:0000155">
    <property type="term" value="F:phosphorelay sensor kinase activity"/>
    <property type="evidence" value="ECO:0007669"/>
    <property type="project" value="InterPro"/>
</dbReference>
<protein>
    <recommendedName>
        <fullName evidence="3">histidine kinase</fullName>
        <ecNumber evidence="3">2.7.13.3</ecNumber>
    </recommendedName>
</protein>
<dbReference type="Pfam" id="PF00672">
    <property type="entry name" value="HAMP"/>
    <property type="match status" value="1"/>
</dbReference>
<evidence type="ECO:0000256" key="7">
    <source>
        <dbReference type="ARBA" id="ARBA00022679"/>
    </source>
</evidence>
<dbReference type="PANTHER" id="PTHR44936">
    <property type="entry name" value="SENSOR PROTEIN CREC"/>
    <property type="match status" value="1"/>
</dbReference>
<name>A0A939DFH8_9GAMM</name>
<dbReference type="Gene3D" id="1.10.287.130">
    <property type="match status" value="1"/>
</dbReference>
<evidence type="ECO:0000256" key="12">
    <source>
        <dbReference type="ARBA" id="ARBA00022989"/>
    </source>
</evidence>
<dbReference type="InterPro" id="IPR003594">
    <property type="entry name" value="HATPase_dom"/>
</dbReference>
<evidence type="ECO:0000256" key="5">
    <source>
        <dbReference type="ARBA" id="ARBA00022519"/>
    </source>
</evidence>
<keyword evidence="7" id="KW-0808">Transferase</keyword>
<comment type="subcellular location">
    <subcellularLocation>
        <location evidence="2">Cell inner membrane</location>
        <topology evidence="2">Multi-pass membrane protein</topology>
    </subcellularLocation>
</comment>
<dbReference type="InterPro" id="IPR036890">
    <property type="entry name" value="HATPase_C_sf"/>
</dbReference>
<evidence type="ECO:0000256" key="9">
    <source>
        <dbReference type="ARBA" id="ARBA00022741"/>
    </source>
</evidence>
<gene>
    <name evidence="18" type="ORF">JYP50_11505</name>
</gene>
<evidence type="ECO:0000256" key="10">
    <source>
        <dbReference type="ARBA" id="ARBA00022777"/>
    </source>
</evidence>
<accession>A0A939DFH8</accession>
<keyword evidence="19" id="KW-1185">Reference proteome</keyword>
<evidence type="ECO:0000259" key="16">
    <source>
        <dbReference type="PROSITE" id="PS50109"/>
    </source>
</evidence>
<organism evidence="18 19">
    <name type="scientific">Parahaliea mediterranea</name>
    <dbReference type="NCBI Taxonomy" id="651086"/>
    <lineage>
        <taxon>Bacteria</taxon>
        <taxon>Pseudomonadati</taxon>
        <taxon>Pseudomonadota</taxon>
        <taxon>Gammaproteobacteria</taxon>
        <taxon>Cellvibrionales</taxon>
        <taxon>Halieaceae</taxon>
        <taxon>Parahaliea</taxon>
    </lineage>
</organism>
<keyword evidence="5" id="KW-0997">Cell inner membrane</keyword>
<keyword evidence="14 15" id="KW-0472">Membrane</keyword>
<evidence type="ECO:0000256" key="15">
    <source>
        <dbReference type="SAM" id="Phobius"/>
    </source>
</evidence>
<dbReference type="InterPro" id="IPR004358">
    <property type="entry name" value="Sig_transdc_His_kin-like_C"/>
</dbReference>
<evidence type="ECO:0000256" key="2">
    <source>
        <dbReference type="ARBA" id="ARBA00004429"/>
    </source>
</evidence>
<proteinExistence type="predicted"/>
<evidence type="ECO:0000259" key="17">
    <source>
        <dbReference type="PROSITE" id="PS50885"/>
    </source>
</evidence>
<dbReference type="SMART" id="SM00304">
    <property type="entry name" value="HAMP"/>
    <property type="match status" value="1"/>
</dbReference>
<evidence type="ECO:0000256" key="3">
    <source>
        <dbReference type="ARBA" id="ARBA00012438"/>
    </source>
</evidence>
<evidence type="ECO:0000256" key="1">
    <source>
        <dbReference type="ARBA" id="ARBA00000085"/>
    </source>
</evidence>
<evidence type="ECO:0000256" key="4">
    <source>
        <dbReference type="ARBA" id="ARBA00022475"/>
    </source>
</evidence>
<dbReference type="RefSeq" id="WP_206560662.1">
    <property type="nucleotide sequence ID" value="NZ_JAFKCZ010000007.1"/>
</dbReference>
<evidence type="ECO:0000256" key="14">
    <source>
        <dbReference type="ARBA" id="ARBA00023136"/>
    </source>
</evidence>
<evidence type="ECO:0000313" key="19">
    <source>
        <dbReference type="Proteomes" id="UP000664303"/>
    </source>
</evidence>
<dbReference type="SUPFAM" id="SSF55874">
    <property type="entry name" value="ATPase domain of HSP90 chaperone/DNA topoisomerase II/histidine kinase"/>
    <property type="match status" value="1"/>
</dbReference>
<evidence type="ECO:0000313" key="18">
    <source>
        <dbReference type="EMBL" id="MBN7797224.1"/>
    </source>
</evidence>
<keyword evidence="9" id="KW-0547">Nucleotide-binding</keyword>
<dbReference type="InterPro" id="IPR003660">
    <property type="entry name" value="HAMP_dom"/>
</dbReference>
<dbReference type="Gene3D" id="3.30.565.10">
    <property type="entry name" value="Histidine kinase-like ATPase, C-terminal domain"/>
    <property type="match status" value="1"/>
</dbReference>
<dbReference type="SMART" id="SM00387">
    <property type="entry name" value="HATPase_c"/>
    <property type="match status" value="1"/>
</dbReference>
<evidence type="ECO:0000256" key="6">
    <source>
        <dbReference type="ARBA" id="ARBA00022553"/>
    </source>
</evidence>
<dbReference type="PRINTS" id="PR00344">
    <property type="entry name" value="BCTRLSENSOR"/>
</dbReference>
<keyword evidence="6" id="KW-0597">Phosphoprotein</keyword>
<dbReference type="Proteomes" id="UP000664303">
    <property type="component" value="Unassembled WGS sequence"/>
</dbReference>
<evidence type="ECO:0000256" key="8">
    <source>
        <dbReference type="ARBA" id="ARBA00022692"/>
    </source>
</evidence>
<dbReference type="Pfam" id="PF02518">
    <property type="entry name" value="HATPase_c"/>
    <property type="match status" value="1"/>
</dbReference>
<keyword evidence="11" id="KW-0067">ATP-binding</keyword>
<keyword evidence="8 15" id="KW-0812">Transmembrane</keyword>
<reference evidence="18" key="1">
    <citation type="submission" date="2021-02" db="EMBL/GenBank/DDBJ databases">
        <title>PHA producing bacteria isolated from coastal sediment in Guangdong, Shenzhen.</title>
        <authorList>
            <person name="Zheng W."/>
            <person name="Yu S."/>
            <person name="Huang Y."/>
        </authorList>
    </citation>
    <scope>NUCLEOTIDE SEQUENCE</scope>
    <source>
        <strain evidence="18">TN14-10</strain>
    </source>
</reference>
<keyword evidence="13" id="KW-0902">Two-component regulatory system</keyword>
<sequence>MRLPPTTLKARAMIVLSSVFLLSHVVGLMVYEYNRDHTIVLTEATDLADRIIGIVQLANAFPHRDRERILAASETQFLAMFPDTLPPGGAACRENDYARHMLQRFGRAFADQSGLEVEICVRDVRAIDDSPGRVGQMGFDVLTTIHFPDGERAVFHAVLPDDSSILDDPVLLHFAFVLLLSLALAGFLILKVVAPLGRLGRAAENIGIDIDSPPLAVEGPDEVRAAAVALNDMHTRLQRLIHNQRDIMAAVSHDLRSSLTRLQLRVDMLDDGDDRDGLTRVTADMRRMVQGVLDFVRGVDTDERPRRLELATLLESLCADLAEEGYEVRFLEPAFQPLVVGRPTALRRGFQNLILNAVKYGGSAEVALAGEGAQVVVSVRDRGPGIDEELLAEVMRPFYRVERSRSLDTGGVGLGLAIAQNVVQGHGGTLALHNHPGGGLVASVTLPRSQ</sequence>
<evidence type="ECO:0000256" key="11">
    <source>
        <dbReference type="ARBA" id="ARBA00022840"/>
    </source>
</evidence>
<keyword evidence="4" id="KW-1003">Cell membrane</keyword>
<feature type="transmembrane region" description="Helical" evidence="15">
    <location>
        <begin position="170"/>
        <end position="190"/>
    </location>
</feature>
<dbReference type="GO" id="GO:0005524">
    <property type="term" value="F:ATP binding"/>
    <property type="evidence" value="ECO:0007669"/>
    <property type="project" value="UniProtKB-KW"/>
</dbReference>
<dbReference type="EMBL" id="JAFKCZ010000007">
    <property type="protein sequence ID" value="MBN7797224.1"/>
    <property type="molecule type" value="Genomic_DNA"/>
</dbReference>
<dbReference type="PROSITE" id="PS50109">
    <property type="entry name" value="HIS_KIN"/>
    <property type="match status" value="1"/>
</dbReference>
<dbReference type="AlphaFoldDB" id="A0A939DFH8"/>
<dbReference type="EC" id="2.7.13.3" evidence="3"/>
<feature type="transmembrane region" description="Helical" evidence="15">
    <location>
        <begin position="12"/>
        <end position="31"/>
    </location>
</feature>
<evidence type="ECO:0000256" key="13">
    <source>
        <dbReference type="ARBA" id="ARBA00023012"/>
    </source>
</evidence>
<keyword evidence="10 18" id="KW-0418">Kinase</keyword>
<dbReference type="InterPro" id="IPR036097">
    <property type="entry name" value="HisK_dim/P_sf"/>
</dbReference>
<keyword evidence="12 15" id="KW-1133">Transmembrane helix</keyword>
<feature type="domain" description="Histidine kinase" evidence="16">
    <location>
        <begin position="250"/>
        <end position="450"/>
    </location>
</feature>